<gene>
    <name evidence="6" type="ORF">FCALED_LOCUS6438</name>
</gene>
<dbReference type="PANTHER" id="PTHR36050">
    <property type="entry name" value="O-FUCOSYLTRANSFERASE 30"/>
    <property type="match status" value="1"/>
</dbReference>
<organism evidence="6 7">
    <name type="scientific">Funneliformis caledonium</name>
    <dbReference type="NCBI Taxonomy" id="1117310"/>
    <lineage>
        <taxon>Eukaryota</taxon>
        <taxon>Fungi</taxon>
        <taxon>Fungi incertae sedis</taxon>
        <taxon>Mucoromycota</taxon>
        <taxon>Glomeromycotina</taxon>
        <taxon>Glomeromycetes</taxon>
        <taxon>Glomerales</taxon>
        <taxon>Glomeraceae</taxon>
        <taxon>Funneliformis</taxon>
    </lineage>
</organism>
<dbReference type="Gene3D" id="3.40.50.11350">
    <property type="match status" value="2"/>
</dbReference>
<comment type="caution">
    <text evidence="6">The sequence shown here is derived from an EMBL/GenBank/DDBJ whole genome shotgun (WGS) entry which is preliminary data.</text>
</comment>
<feature type="compositionally biased region" description="Basic and acidic residues" evidence="4">
    <location>
        <begin position="849"/>
        <end position="859"/>
    </location>
</feature>
<dbReference type="OrthoDB" id="2020419at2759"/>
<evidence type="ECO:0000313" key="7">
    <source>
        <dbReference type="Proteomes" id="UP000789570"/>
    </source>
</evidence>
<sequence>MFSQENKNLEIIPFLQTKHTLSIIFKTLFICIVIWNVSNYLFYIKEQNGTVENIGGYEPTHTSDTTLINNTEADDVKIAHDIEVNKKYCGSAECKFLFAHYITEQESQANSHFYSFIQLAEMLNRTIVLVNVQNSRLGSCQNLPFSFYYNVEAIKALFPRVNFITQQDFQSWTKQLYRKPNTVFRYIEQDGIPNTTRTITIDLDVLLKDECLEQFDLKFKDDDSIFKMLYIGVKNYWSTPMGNLVIIDYLTKHLDLNEPVLLIRHELRYPLFPSKGPIVPLPYANHLVEAANKVKDRLGEYIGIHWRMESAKPELMPACAKGLIKYIKKMKVTSNIENVFFATDYPLTNVGENKTQSNTFLNINNNHHLAMKQLRTAFKLNTWVSTRSLDYLYEAFPEYRKEIDQEFDESGIQGILDKLVLIGGDYFVSGPRQCARILSNFTKRISEERQRLIDDGDKTIHLNLFDHTQRHGKLCPQIEDSLKKGSSSLLNPIDAPLEQIENNDMIQILFTCDEKNKPELCKKAKLAFQNVANVISDTLDFKVPIIINASFTQICGNFMNCDPTKPGPLGAAGPSRLIPLKDDDGKTRLYPQSLVKQFKLEKHPEFSEADIQAGFNSEISTFWFRGDPEIGVDQVDFELVLIHEFLHGLGFLSSWDDYLSLDNPTALTPFPSFLITTDDLSSNIGPIKFTGFQEYPFDRYLSLTKDNIPLSSITDKINQFANSTTTFANEKEFTDAFTNSSQYLECKQMLQNSITRNSIVFKLPDDDLYPIETSLVPYKSGSTLKHGDYDSFSNSTDFLMRWKSPRQVTMENLLSVNGNDTNYINPIGPKTLKVLEALGYTIKNNNNKTDNEVKQDDNQHNLQSTSGTESTTIHSSTLLHKNLLILVTIVIFYIIYTISIRLFFESNGIEIQRDFQSNNNGDPDEKFITYLPHSGFNNQRISMENALFMAYFLNRSLILPPIVFLDGLNHLYSEKTDKLYSLLIQLNHDSNNFTSCKDKRCKQVKYTLYPWDQLIDMRWIRERIKITYRSDFNLTSLLTSLNITNEQEFLFLKDEFSYHYKFYDDSNSTTSLDKFHMRINLSDLKKDHHNKRLIHFGSLFSSSRIVKELPESRIFWKNLTRELVPNNQILVEITRDIINELGGQGNFIGSHIRLGDSFFNVNGNKTLDKITQGIINDYIKNSVPNHPNDKLFTLCKDDLSKPNTVPLVIFLATDKDRSNPRIRSFLEIFPCTFTQSDFNYSLEPLKRVINPLGNMNMQKFFTPFVDLLVVSHGVKFYGTEKSTFSSYAQRLHDINQEDNSLSQ</sequence>
<evidence type="ECO:0000256" key="5">
    <source>
        <dbReference type="SAM" id="Phobius"/>
    </source>
</evidence>
<feature type="region of interest" description="Disordered" evidence="4">
    <location>
        <begin position="846"/>
        <end position="869"/>
    </location>
</feature>
<feature type="transmembrane region" description="Helical" evidence="5">
    <location>
        <begin position="21"/>
        <end position="43"/>
    </location>
</feature>
<keyword evidence="5" id="KW-1133">Transmembrane helix</keyword>
<evidence type="ECO:0000256" key="4">
    <source>
        <dbReference type="SAM" id="MobiDB-lite"/>
    </source>
</evidence>
<keyword evidence="3" id="KW-0119">Carbohydrate metabolism</keyword>
<keyword evidence="1" id="KW-0808">Transferase</keyword>
<protein>
    <submittedName>
        <fullName evidence="6">15040_t:CDS:1</fullName>
    </submittedName>
</protein>
<keyword evidence="2" id="KW-0294">Fucose metabolism</keyword>
<evidence type="ECO:0000313" key="6">
    <source>
        <dbReference type="EMBL" id="CAG8557678.1"/>
    </source>
</evidence>
<reference evidence="6" key="1">
    <citation type="submission" date="2021-06" db="EMBL/GenBank/DDBJ databases">
        <authorList>
            <person name="Kallberg Y."/>
            <person name="Tangrot J."/>
            <person name="Rosling A."/>
        </authorList>
    </citation>
    <scope>NUCLEOTIDE SEQUENCE</scope>
    <source>
        <strain evidence="6">UK204</strain>
    </source>
</reference>
<dbReference type="InterPro" id="IPR019378">
    <property type="entry name" value="GDP-Fuc_O-FucTrfase"/>
</dbReference>
<keyword evidence="5" id="KW-0472">Membrane</keyword>
<dbReference type="EMBL" id="CAJVPQ010001537">
    <property type="protein sequence ID" value="CAG8557678.1"/>
    <property type="molecule type" value="Genomic_DNA"/>
</dbReference>
<evidence type="ECO:0000256" key="2">
    <source>
        <dbReference type="ARBA" id="ARBA00023253"/>
    </source>
</evidence>
<name>A0A9N9B938_9GLOM</name>
<evidence type="ECO:0000256" key="3">
    <source>
        <dbReference type="ARBA" id="ARBA00023277"/>
    </source>
</evidence>
<keyword evidence="5" id="KW-0812">Transmembrane</keyword>
<dbReference type="GO" id="GO:0006004">
    <property type="term" value="P:fucose metabolic process"/>
    <property type="evidence" value="ECO:0007669"/>
    <property type="project" value="UniProtKB-KW"/>
</dbReference>
<proteinExistence type="predicted"/>
<dbReference type="PANTHER" id="PTHR36050:SF1">
    <property type="entry name" value="O-FUCOSYLTRANSFERASE 30"/>
    <property type="match status" value="1"/>
</dbReference>
<dbReference type="Pfam" id="PF10250">
    <property type="entry name" value="O-FucT"/>
    <property type="match status" value="2"/>
</dbReference>
<keyword evidence="7" id="KW-1185">Reference proteome</keyword>
<feature type="compositionally biased region" description="Polar residues" evidence="4">
    <location>
        <begin position="860"/>
        <end position="869"/>
    </location>
</feature>
<accession>A0A9N9B938</accession>
<evidence type="ECO:0000256" key="1">
    <source>
        <dbReference type="ARBA" id="ARBA00022679"/>
    </source>
</evidence>
<feature type="transmembrane region" description="Helical" evidence="5">
    <location>
        <begin position="883"/>
        <end position="904"/>
    </location>
</feature>
<dbReference type="Proteomes" id="UP000789570">
    <property type="component" value="Unassembled WGS sequence"/>
</dbReference>
<dbReference type="GO" id="GO:0016740">
    <property type="term" value="F:transferase activity"/>
    <property type="evidence" value="ECO:0007669"/>
    <property type="project" value="UniProtKB-KW"/>
</dbReference>